<organism evidence="2 3">
    <name type="scientific">Mucuna pruriens</name>
    <name type="common">Velvet bean</name>
    <name type="synonym">Dolichos pruriens</name>
    <dbReference type="NCBI Taxonomy" id="157652"/>
    <lineage>
        <taxon>Eukaryota</taxon>
        <taxon>Viridiplantae</taxon>
        <taxon>Streptophyta</taxon>
        <taxon>Embryophyta</taxon>
        <taxon>Tracheophyta</taxon>
        <taxon>Spermatophyta</taxon>
        <taxon>Magnoliopsida</taxon>
        <taxon>eudicotyledons</taxon>
        <taxon>Gunneridae</taxon>
        <taxon>Pentapetalae</taxon>
        <taxon>rosids</taxon>
        <taxon>fabids</taxon>
        <taxon>Fabales</taxon>
        <taxon>Fabaceae</taxon>
        <taxon>Papilionoideae</taxon>
        <taxon>50 kb inversion clade</taxon>
        <taxon>NPAAA clade</taxon>
        <taxon>indigoferoid/millettioid clade</taxon>
        <taxon>Phaseoleae</taxon>
        <taxon>Mucuna</taxon>
    </lineage>
</organism>
<evidence type="ECO:0000313" key="3">
    <source>
        <dbReference type="Proteomes" id="UP000257109"/>
    </source>
</evidence>
<keyword evidence="3" id="KW-1185">Reference proteome</keyword>
<proteinExistence type="predicted"/>
<feature type="transmembrane region" description="Helical" evidence="1">
    <location>
        <begin position="46"/>
        <end position="64"/>
    </location>
</feature>
<keyword evidence="1" id="KW-0472">Membrane</keyword>
<dbReference type="Proteomes" id="UP000257109">
    <property type="component" value="Unassembled WGS sequence"/>
</dbReference>
<name>A0A371GY82_MUCPR</name>
<keyword evidence="1" id="KW-1133">Transmembrane helix</keyword>
<feature type="non-terminal residue" evidence="2">
    <location>
        <position position="1"/>
    </location>
</feature>
<protein>
    <submittedName>
        <fullName evidence="2">Uncharacterized protein</fullName>
    </submittedName>
</protein>
<accession>A0A371GY82</accession>
<keyword evidence="1" id="KW-0812">Transmembrane</keyword>
<dbReference type="AlphaFoldDB" id="A0A371GY82"/>
<evidence type="ECO:0000256" key="1">
    <source>
        <dbReference type="SAM" id="Phobius"/>
    </source>
</evidence>
<reference evidence="2" key="1">
    <citation type="submission" date="2018-05" db="EMBL/GenBank/DDBJ databases">
        <title>Draft genome of Mucuna pruriens seed.</title>
        <authorList>
            <person name="Nnadi N.E."/>
            <person name="Vos R."/>
            <person name="Hasami M.H."/>
            <person name="Devisetty U.K."/>
            <person name="Aguiy J.C."/>
        </authorList>
    </citation>
    <scope>NUCLEOTIDE SEQUENCE [LARGE SCALE GENOMIC DNA]</scope>
    <source>
        <strain evidence="2">JCA_2017</strain>
    </source>
</reference>
<sequence length="92" mass="10674">MDKFYTRAGQKKDILQESKYKLISVNQILAKVRLMVNNIKSYVKDFTLFVRLVGVMGMSFANFLDSLTFNHIKQQSHFSRCNGGCNYINDNK</sequence>
<comment type="caution">
    <text evidence="2">The sequence shown here is derived from an EMBL/GenBank/DDBJ whole genome shotgun (WGS) entry which is preliminary data.</text>
</comment>
<dbReference type="EMBL" id="QJKJ01004134">
    <property type="protein sequence ID" value="RDX95423.1"/>
    <property type="molecule type" value="Genomic_DNA"/>
</dbReference>
<gene>
    <name evidence="2" type="ORF">CR513_22060</name>
</gene>
<evidence type="ECO:0000313" key="2">
    <source>
        <dbReference type="EMBL" id="RDX95423.1"/>
    </source>
</evidence>